<dbReference type="Proteomes" id="UP001216674">
    <property type="component" value="Unassembled WGS sequence"/>
</dbReference>
<dbReference type="RefSeq" id="WP_276265577.1">
    <property type="nucleotide sequence ID" value="NZ_JARJLM010000281.1"/>
</dbReference>
<sequence length="85" mass="8891">MKILTPLGLAALAAFATLAQASNRVADMATVDATAHVSGPRDPYTDGARAGRFDVYSEGAKITDKRDPYTDGARIGSSERFTDGA</sequence>
<keyword evidence="1" id="KW-0732">Signal</keyword>
<organism evidence="2 3">
    <name type="scientific">Cupriavidus basilensis</name>
    <dbReference type="NCBI Taxonomy" id="68895"/>
    <lineage>
        <taxon>Bacteria</taxon>
        <taxon>Pseudomonadati</taxon>
        <taxon>Pseudomonadota</taxon>
        <taxon>Betaproteobacteria</taxon>
        <taxon>Burkholderiales</taxon>
        <taxon>Burkholderiaceae</taxon>
        <taxon>Cupriavidus</taxon>
    </lineage>
</organism>
<keyword evidence="3" id="KW-1185">Reference proteome</keyword>
<proteinExistence type="predicted"/>
<comment type="caution">
    <text evidence="2">The sequence shown here is derived from an EMBL/GenBank/DDBJ whole genome shotgun (WGS) entry which is preliminary data.</text>
</comment>
<reference evidence="2 3" key="1">
    <citation type="submission" date="2023-03" db="EMBL/GenBank/DDBJ databases">
        <title>Draft assemblies of triclosan tolerant bacteria isolated from returned activated sludge.</title>
        <authorList>
            <person name="Van Hamelsveld S."/>
        </authorList>
    </citation>
    <scope>NUCLEOTIDE SEQUENCE [LARGE SCALE GENOMIC DNA]</scope>
    <source>
        <strain evidence="2 3">GW210010_S58</strain>
    </source>
</reference>
<gene>
    <name evidence="2" type="ORF">P3W85_16565</name>
</gene>
<evidence type="ECO:0000313" key="2">
    <source>
        <dbReference type="EMBL" id="MDF3834557.1"/>
    </source>
</evidence>
<accession>A0ABT6APQ5</accession>
<name>A0ABT6APQ5_9BURK</name>
<evidence type="ECO:0008006" key="4">
    <source>
        <dbReference type="Google" id="ProtNLM"/>
    </source>
</evidence>
<protein>
    <recommendedName>
        <fullName evidence="4">Copper resistance protein CopQ</fullName>
    </recommendedName>
</protein>
<evidence type="ECO:0000313" key="3">
    <source>
        <dbReference type="Proteomes" id="UP001216674"/>
    </source>
</evidence>
<evidence type="ECO:0000256" key="1">
    <source>
        <dbReference type="SAM" id="SignalP"/>
    </source>
</evidence>
<feature type="chain" id="PRO_5046626535" description="Copper resistance protein CopQ" evidence="1">
    <location>
        <begin position="22"/>
        <end position="85"/>
    </location>
</feature>
<feature type="signal peptide" evidence="1">
    <location>
        <begin position="1"/>
        <end position="21"/>
    </location>
</feature>
<dbReference type="EMBL" id="JARJLM010000281">
    <property type="protein sequence ID" value="MDF3834557.1"/>
    <property type="molecule type" value="Genomic_DNA"/>
</dbReference>